<proteinExistence type="predicted"/>
<keyword evidence="2" id="KW-1185">Reference proteome</keyword>
<organism evidence="1 2">
    <name type="scientific">Entomophthora muscae</name>
    <dbReference type="NCBI Taxonomy" id="34485"/>
    <lineage>
        <taxon>Eukaryota</taxon>
        <taxon>Fungi</taxon>
        <taxon>Fungi incertae sedis</taxon>
        <taxon>Zoopagomycota</taxon>
        <taxon>Entomophthoromycotina</taxon>
        <taxon>Entomophthoromycetes</taxon>
        <taxon>Entomophthorales</taxon>
        <taxon>Entomophthoraceae</taxon>
        <taxon>Entomophthora</taxon>
    </lineage>
</organism>
<evidence type="ECO:0000313" key="2">
    <source>
        <dbReference type="Proteomes" id="UP001165960"/>
    </source>
</evidence>
<protein>
    <submittedName>
        <fullName evidence="1">Uncharacterized protein</fullName>
    </submittedName>
</protein>
<accession>A0ACC2T4H8</accession>
<dbReference type="Proteomes" id="UP001165960">
    <property type="component" value="Unassembled WGS sequence"/>
</dbReference>
<reference evidence="1" key="1">
    <citation type="submission" date="2022-04" db="EMBL/GenBank/DDBJ databases">
        <title>Genome of the entomopathogenic fungus Entomophthora muscae.</title>
        <authorList>
            <person name="Elya C."/>
            <person name="Lovett B.R."/>
            <person name="Lee E."/>
            <person name="Macias A.M."/>
            <person name="Hajek A.E."/>
            <person name="De Bivort B.L."/>
            <person name="Kasson M.T."/>
            <person name="De Fine Licht H.H."/>
            <person name="Stajich J.E."/>
        </authorList>
    </citation>
    <scope>NUCLEOTIDE SEQUENCE</scope>
    <source>
        <strain evidence="1">Berkeley</strain>
    </source>
</reference>
<dbReference type="EMBL" id="QTSX02003627">
    <property type="protein sequence ID" value="KAJ9069496.1"/>
    <property type="molecule type" value="Genomic_DNA"/>
</dbReference>
<comment type="caution">
    <text evidence="1">The sequence shown here is derived from an EMBL/GenBank/DDBJ whole genome shotgun (WGS) entry which is preliminary data.</text>
</comment>
<sequence>MSEISRDREEIEKYLFKLLGSLPTGQSSRESEARSKASANFGGRDSKREIKHQELVSGSKTLVQSIKKKEWRDSGFRTLVQCLTKRYIHGQDASYRRALVPTFRSLYAAQTETVVQEMGHEILSHLTSISTDSHLLVDGSQLISQLLDFDVGREVIQPNLAKISEWNKQFLMLSKNQASQCFDVLFGFRNLAILSTKFACKATEISYEMEEIAVSCLKSLCYPPETVILIALAVATSVASREANTQDKRERAIHILKELSGQPHLEYAYICLSGALLSCLDHQSLSYGASNPGSLMELIFQQSLAILERTTSTACRIQAFQVLASWMTQSSQALVGEYQHLVYFAAEVALQRLDSLLILVWTYWDDTSDSVGVAVSEMFNALLKFYNSATDNKRFTALLGKLTRDAMSFDWHRKIRYAILASLIPHQDCNTLLATHPAFVKDLLVAYKSSALATRATDCLSQLFLRYPADNVWLAPLGYSLSSDDPLVRRNLSTFLLPKLARIEPQLMLRLVAWLQSPPAKGRLCQHGSIAATKAAVASGVILEAGFLEKMWPCLFHADLAVRIDMLGLVSACQKTTAAVTQAELDAVRQAFPLSANCASPDFRQKFHGHLLKLLSRLRASQAVLLRIQKPSSEARESIARQREFLGWIEGAALASLYPGASYQRVSSALKLLEALSRVPSWSIHPDTFSQLAHVLTSPYDSCRLLASSLMLGLPTSTCPDTLIGWAMASLISPRAKECASGAATLDYIFQVFVIQQGRYISLGKHLLHTLPPVPAFAQELVMLLEEALDAAASSLTNASFSSPTHGLFLALQLILTTLEGEPPHVAQHLDFWKDFVQQCLAATFRMFSIGQKALLSSSPDDALLLLSEEQPNNALESVLSFCWRGVKEAAATQEILLTRLPVSLAPLRDAEGAGAALQSLMVDLRHRGAFSALMPCFRAICSRLLRSTSSAVVRDWLEGGLTKLAKADASITQRSAGLPLCMVAILNALPSSDQALLTNATQQLFWLAKFGKLPPRDVSFKEFDFNEPSEDSVLPRVHGLNVLRAVFQDSGIGPQVFDGFGPLGLVVAATGLGSASWAIRNSSVLLFSTLLIRVFGIKRVRDEHDPRNSLTLREFFARFSALEPFLLQSLSAGGRAQHIPPPGLFPTLTVLARLHPTLEDNPQCHASLVAGVKSCASSPICKVRELAANAMASLTHSLHTAPTLKGLIAELSTATAPNKTHGLLLMALELVKTIPDSDTTAGVALEFSSHLDSLLSNNQTSYIPAWRCLPDLGCFGIFKQSLA</sequence>
<name>A0ACC2T4H8_9FUNG</name>
<evidence type="ECO:0000313" key="1">
    <source>
        <dbReference type="EMBL" id="KAJ9069496.1"/>
    </source>
</evidence>
<gene>
    <name evidence="1" type="ORF">DSO57_1017973</name>
</gene>